<gene>
    <name evidence="3" type="ORF">H4Q32_021453</name>
</gene>
<feature type="compositionally biased region" description="Low complexity" evidence="2">
    <location>
        <begin position="443"/>
        <end position="457"/>
    </location>
</feature>
<dbReference type="InterPro" id="IPR011010">
    <property type="entry name" value="DNA_brk_join_enz"/>
</dbReference>
<dbReference type="PANTHER" id="PTHR35617">
    <property type="entry name" value="PHAGE_INTEGRASE DOMAIN-CONTAINING PROTEIN"/>
    <property type="match status" value="1"/>
</dbReference>
<comment type="caution">
    <text evidence="3">The sequence shown here is derived from an EMBL/GenBank/DDBJ whole genome shotgun (WGS) entry which is preliminary data.</text>
</comment>
<feature type="compositionally biased region" description="Low complexity" evidence="2">
    <location>
        <begin position="136"/>
        <end position="150"/>
    </location>
</feature>
<accession>A0ABQ8MQX2</accession>
<feature type="region of interest" description="Disordered" evidence="2">
    <location>
        <begin position="437"/>
        <end position="464"/>
    </location>
</feature>
<name>A0ABQ8MQX2_LABRO</name>
<dbReference type="PANTHER" id="PTHR35617:SF3">
    <property type="entry name" value="CORE-BINDING (CB) DOMAIN-CONTAINING PROTEIN"/>
    <property type="match status" value="1"/>
</dbReference>
<sequence>MFFVKRNKNALIQKQTPAYSFARHHWNFKRDWVLWLDKKEFPFRNSSCLIKNARGTPPALYHFYLRHDVTQSRLSRGPTACIASGFPCVLSAPGRLSLRREPSPAFLAGLALLPPRRSWGSQLDLLEGMETGEPLSPSSPGRSGARSQGSEARSAVPSTQRTASVLPISSSEEVKSESVGVAPHSPQYEELLEVVTRAVAKLNIDWPAEKQAEPQRSKLDERFLRNRPPPSHRSLPFFPDLHTEVSRSWGKPYSARLFVPASDYYGNVVGTTERGYRAIPRVEQTLASYLSPEASSSLNAPVLPTKPLRTTSVLVGKGHSAAGQAGSCLHTMAVLQAYQADLLKELDESDEVSKNNISELRRAADLSLPATKETARAIGRYGSYGERQGLPTRRSTCAFWPVRRRLNFVVDKYQEACKQAEAFQRFLPRRVLTLAECQPQPQPSASSSHRASQKQSRGLLSRGPTLTCPQEIIMHTLPVFQDAVVSDELFPQSLPPGNVAELGSSSPLRWSLEQLVRSVPAGVLSQGTDLAVQENPEASLERLVSLVDYLAAWKLLPNVSAWVLHTVERGYRIQFGAPPPPFNGVFPTVVGPEQGLVIEQVATLLRKEAIEVVPPQDRESVLQPVLHRSEEGWGPASYFRSETVEPLSHAAEVQNVDNQSSCVTNQHSPPCTFMKCVDAALAPLLRSHLDFAPGMAKAFLYPRPGYIPKVPSAAPRPVVLQAFCPPPFQDSDQQKLNCMCPVRALDAYVHRAALWRKSEQLFVCFGPPKRGLPASKHTISRWIVDAISLAYESSGLPSPLGVKAHSTSTFHISASKAFLSGVPLQDICNAAGWSSPLTFVRFYDLDLRVAPGSSVLSA</sequence>
<evidence type="ECO:0000313" key="3">
    <source>
        <dbReference type="EMBL" id="KAI2665230.1"/>
    </source>
</evidence>
<dbReference type="Proteomes" id="UP000830375">
    <property type="component" value="Unassembled WGS sequence"/>
</dbReference>
<keyword evidence="1" id="KW-0233">DNA recombination</keyword>
<evidence type="ECO:0000256" key="1">
    <source>
        <dbReference type="ARBA" id="ARBA00023172"/>
    </source>
</evidence>
<evidence type="ECO:0000313" key="4">
    <source>
        <dbReference type="Proteomes" id="UP000830375"/>
    </source>
</evidence>
<dbReference type="SUPFAM" id="SSF56349">
    <property type="entry name" value="DNA breaking-rejoining enzymes"/>
    <property type="match status" value="1"/>
</dbReference>
<feature type="region of interest" description="Disordered" evidence="2">
    <location>
        <begin position="129"/>
        <end position="182"/>
    </location>
</feature>
<keyword evidence="4" id="KW-1185">Reference proteome</keyword>
<proteinExistence type="predicted"/>
<organism evidence="3 4">
    <name type="scientific">Labeo rohita</name>
    <name type="common">Indian major carp</name>
    <name type="synonym">Cyprinus rohita</name>
    <dbReference type="NCBI Taxonomy" id="84645"/>
    <lineage>
        <taxon>Eukaryota</taxon>
        <taxon>Metazoa</taxon>
        <taxon>Chordata</taxon>
        <taxon>Craniata</taxon>
        <taxon>Vertebrata</taxon>
        <taxon>Euteleostomi</taxon>
        <taxon>Actinopterygii</taxon>
        <taxon>Neopterygii</taxon>
        <taxon>Teleostei</taxon>
        <taxon>Ostariophysi</taxon>
        <taxon>Cypriniformes</taxon>
        <taxon>Cyprinidae</taxon>
        <taxon>Labeoninae</taxon>
        <taxon>Labeonini</taxon>
        <taxon>Labeo</taxon>
    </lineage>
</organism>
<dbReference type="InterPro" id="IPR013762">
    <property type="entry name" value="Integrase-like_cat_sf"/>
</dbReference>
<dbReference type="EMBL" id="JACTAM010000004">
    <property type="protein sequence ID" value="KAI2665230.1"/>
    <property type="molecule type" value="Genomic_DNA"/>
</dbReference>
<dbReference type="Gene3D" id="1.10.443.10">
    <property type="entry name" value="Intergrase catalytic core"/>
    <property type="match status" value="1"/>
</dbReference>
<reference evidence="3 4" key="1">
    <citation type="submission" date="2022-01" db="EMBL/GenBank/DDBJ databases">
        <title>A high-quality chromosome-level genome assembly of rohu carp, Labeo rohita.</title>
        <authorList>
            <person name="Arick M.A. II"/>
            <person name="Hsu C.-Y."/>
            <person name="Magbanua Z."/>
            <person name="Pechanova O."/>
            <person name="Grover C."/>
            <person name="Miller E."/>
            <person name="Thrash A."/>
            <person name="Ezzel L."/>
            <person name="Alam S."/>
            <person name="Benzie J."/>
            <person name="Hamilton M."/>
            <person name="Karsi A."/>
            <person name="Lawrence M.L."/>
            <person name="Peterson D.G."/>
        </authorList>
    </citation>
    <scope>NUCLEOTIDE SEQUENCE [LARGE SCALE GENOMIC DNA]</scope>
    <source>
        <strain evidence="4">BAU-BD-2019</strain>
        <tissue evidence="3">Blood</tissue>
    </source>
</reference>
<evidence type="ECO:0000256" key="2">
    <source>
        <dbReference type="SAM" id="MobiDB-lite"/>
    </source>
</evidence>
<protein>
    <submittedName>
        <fullName evidence="3">UDP-sugar-dependent glycosyltransferase 52</fullName>
    </submittedName>
</protein>